<dbReference type="Proteomes" id="UP000092666">
    <property type="component" value="Unassembled WGS sequence"/>
</dbReference>
<keyword evidence="1" id="KW-0472">Membrane</keyword>
<name>A0A1B9GHC8_9TREE</name>
<organism evidence="2 3">
    <name type="scientific">Kwoniella heveanensis BCC8398</name>
    <dbReference type="NCBI Taxonomy" id="1296120"/>
    <lineage>
        <taxon>Eukaryota</taxon>
        <taxon>Fungi</taxon>
        <taxon>Dikarya</taxon>
        <taxon>Basidiomycota</taxon>
        <taxon>Agaricomycotina</taxon>
        <taxon>Tremellomycetes</taxon>
        <taxon>Tremellales</taxon>
        <taxon>Cryptococcaceae</taxon>
        <taxon>Kwoniella</taxon>
    </lineage>
</organism>
<dbReference type="OrthoDB" id="4218123at2759"/>
<dbReference type="PANTHER" id="PTHR39470">
    <property type="entry name" value="CHROMOSOME 10, WHOLE GENOME SHOTGUN SEQUENCE"/>
    <property type="match status" value="1"/>
</dbReference>
<dbReference type="AlphaFoldDB" id="A0A1B9GHC8"/>
<reference evidence="3" key="2">
    <citation type="submission" date="2013-12" db="EMBL/GenBank/DDBJ databases">
        <title>Evolution of pathogenesis and genome organization in the Tremellales.</title>
        <authorList>
            <person name="Cuomo C."/>
            <person name="Litvintseva A."/>
            <person name="Heitman J."/>
            <person name="Chen Y."/>
            <person name="Sun S."/>
            <person name="Springer D."/>
            <person name="Dromer F."/>
            <person name="Young S."/>
            <person name="Zeng Q."/>
            <person name="Chapman S."/>
            <person name="Gujja S."/>
            <person name="Saif S."/>
            <person name="Birren B."/>
        </authorList>
    </citation>
    <scope>NUCLEOTIDE SEQUENCE [LARGE SCALE GENOMIC DNA]</scope>
    <source>
        <strain evidence="3">BCC8398</strain>
    </source>
</reference>
<reference evidence="2 3" key="1">
    <citation type="submission" date="2013-07" db="EMBL/GenBank/DDBJ databases">
        <title>The Genome Sequence of Cryptococcus heveanensis BCC8398.</title>
        <authorList>
            <consortium name="The Broad Institute Genome Sequencing Platform"/>
            <person name="Cuomo C."/>
            <person name="Litvintseva A."/>
            <person name="Chen Y."/>
            <person name="Heitman J."/>
            <person name="Sun S."/>
            <person name="Springer D."/>
            <person name="Dromer F."/>
            <person name="Young S.K."/>
            <person name="Zeng Q."/>
            <person name="Gargeya S."/>
            <person name="Fitzgerald M."/>
            <person name="Abouelleil A."/>
            <person name="Alvarado L."/>
            <person name="Berlin A.M."/>
            <person name="Chapman S.B."/>
            <person name="Dewar J."/>
            <person name="Goldberg J."/>
            <person name="Griggs A."/>
            <person name="Gujja S."/>
            <person name="Hansen M."/>
            <person name="Howarth C."/>
            <person name="Imamovic A."/>
            <person name="Larimer J."/>
            <person name="McCowan C."/>
            <person name="Murphy C."/>
            <person name="Pearson M."/>
            <person name="Priest M."/>
            <person name="Roberts A."/>
            <person name="Saif S."/>
            <person name="Shea T."/>
            <person name="Sykes S."/>
            <person name="Wortman J."/>
            <person name="Nusbaum C."/>
            <person name="Birren B."/>
        </authorList>
    </citation>
    <scope>NUCLEOTIDE SEQUENCE [LARGE SCALE GENOMIC DNA]</scope>
    <source>
        <strain evidence="2 3">BCC8398</strain>
    </source>
</reference>
<proteinExistence type="predicted"/>
<dbReference type="STRING" id="1296120.A0A1B9GHC8"/>
<evidence type="ECO:0000256" key="1">
    <source>
        <dbReference type="SAM" id="Phobius"/>
    </source>
</evidence>
<evidence type="ECO:0000313" key="3">
    <source>
        <dbReference type="Proteomes" id="UP000092666"/>
    </source>
</evidence>
<feature type="transmembrane region" description="Helical" evidence="1">
    <location>
        <begin position="166"/>
        <end position="190"/>
    </location>
</feature>
<keyword evidence="3" id="KW-1185">Reference proteome</keyword>
<evidence type="ECO:0000313" key="2">
    <source>
        <dbReference type="EMBL" id="OCF30474.1"/>
    </source>
</evidence>
<dbReference type="EMBL" id="KI669516">
    <property type="protein sequence ID" value="OCF30474.1"/>
    <property type="molecule type" value="Genomic_DNA"/>
</dbReference>
<protein>
    <submittedName>
        <fullName evidence="2">Uncharacterized protein</fullName>
    </submittedName>
</protein>
<keyword evidence="1" id="KW-0812">Transmembrane</keyword>
<gene>
    <name evidence="2" type="ORF">I316_07910</name>
</gene>
<accession>A0A1B9GHC8</accession>
<dbReference type="PANTHER" id="PTHR39470:SF1">
    <property type="entry name" value="CHORISMATE SYNTHASE PROTEIN"/>
    <property type="match status" value="1"/>
</dbReference>
<keyword evidence="1" id="KW-1133">Transmembrane helix</keyword>
<sequence>MSLLTTLASFQTPLTILLVIFGPSLLPKVITFFRTSTHPRSGHLSPHGHPTFPRAKLSTTLKLLLAVHTLWLISHLVRPPYDLFVGNRLPILTSNAQLRAALFKSVSPTLRTKTNSDGSLGNLPDIHPLLELLLTKLKVLENRYLYARYGHAALQDCVWCQSSLDYLIFSLPCIGGWYLLEAVFIGLLGLDRLWNEAGSSSSSHQVASAQRGRGAIPGSSSREASQRAYRWRGLTGWSLFGAALAEVGLKYGWEVRAVEGDCVHLASTMHTLRTIFLLLLPFIYVYLPTPRSSASTISPDALIPVISNTTSTLRLTALARKGIQRSPRTREYWSMIGRREAELSEVIKRDEGVRQAVKGSGGGMGLDQEALRNEFRAWISEGCRGMVRVDEGGQGEGARENASGS</sequence>